<accession>A0ABQ3QQ13</accession>
<comment type="caution">
    <text evidence="2">The sequence shown here is derived from an EMBL/GenBank/DDBJ whole genome shotgun (WGS) entry which is preliminary data.</text>
</comment>
<sequence length="114" mass="11499">MSAKYQGAPGAQMSAFDRQSAGPPGILNLTGRQDAVLLTEGDGAALTEEDLVAEGEATAAFTRSVGTAPGVLRAWASASATCPFGAGWSRSSAAQKPTTIATAPMAIVAFQGKR</sequence>
<evidence type="ECO:0000256" key="1">
    <source>
        <dbReference type="SAM" id="MobiDB-lite"/>
    </source>
</evidence>
<organism evidence="2 3">
    <name type="scientific">Streptomyces violascens</name>
    <dbReference type="NCBI Taxonomy" id="67381"/>
    <lineage>
        <taxon>Bacteria</taxon>
        <taxon>Bacillati</taxon>
        <taxon>Actinomycetota</taxon>
        <taxon>Actinomycetes</taxon>
        <taxon>Kitasatosporales</taxon>
        <taxon>Streptomycetaceae</taxon>
        <taxon>Streptomyces</taxon>
    </lineage>
</organism>
<evidence type="ECO:0000313" key="3">
    <source>
        <dbReference type="Proteomes" id="UP001050808"/>
    </source>
</evidence>
<reference evidence="2" key="1">
    <citation type="submission" date="2024-05" db="EMBL/GenBank/DDBJ databases">
        <title>Whole genome shotgun sequence of Streptomyces violascens NBRC 12920.</title>
        <authorList>
            <person name="Komaki H."/>
            <person name="Tamura T."/>
        </authorList>
    </citation>
    <scope>NUCLEOTIDE SEQUENCE</scope>
    <source>
        <strain evidence="2">NBRC 12920</strain>
    </source>
</reference>
<dbReference type="Proteomes" id="UP001050808">
    <property type="component" value="Unassembled WGS sequence"/>
</dbReference>
<keyword evidence="3" id="KW-1185">Reference proteome</keyword>
<dbReference type="EMBL" id="BNDY01000012">
    <property type="protein sequence ID" value="GHI39366.1"/>
    <property type="molecule type" value="Genomic_DNA"/>
</dbReference>
<proteinExistence type="predicted"/>
<name>A0ABQ3QQ13_9ACTN</name>
<protein>
    <submittedName>
        <fullName evidence="2">Uncharacterized protein</fullName>
    </submittedName>
</protein>
<evidence type="ECO:0000313" key="2">
    <source>
        <dbReference type="EMBL" id="GHI39366.1"/>
    </source>
</evidence>
<gene>
    <name evidence="2" type="ORF">Sviol_37740</name>
</gene>
<feature type="region of interest" description="Disordered" evidence="1">
    <location>
        <begin position="1"/>
        <end position="27"/>
    </location>
</feature>